<sequence length="176" mass="18617">MFGPNDPCYPAYTDCLQNSGTGFISTLAYTHLTYSALQPSNPLGICSSICYTCTGVLPDTAPSTTWISPDSKCQTLQYACNQGCNGNGVVPLCMPNYGINTGQAGSVGTCICQSLTTPQINLKPAQNTTGIRICAGGLGRSSNAAWSKTHKGWINRFSVVLSVLIVFIDSWMLGLS</sequence>
<keyword evidence="1" id="KW-0472">Membrane</keyword>
<evidence type="ECO:0000313" key="3">
    <source>
        <dbReference type="Proteomes" id="UP000077115"/>
    </source>
</evidence>
<accession>A0A177WM15</accession>
<dbReference type="OrthoDB" id="2143294at2759"/>
<name>A0A177WM15_BATDL</name>
<reference evidence="2 3" key="2">
    <citation type="submission" date="2016-05" db="EMBL/GenBank/DDBJ databases">
        <title>Lineage-specific infection strategies underlie the spectrum of fungal disease in amphibians.</title>
        <authorList>
            <person name="Cuomo C.A."/>
            <person name="Farrer R.A."/>
            <person name="James T."/>
            <person name="Longcore J."/>
            <person name="Birren B."/>
        </authorList>
    </citation>
    <scope>NUCLEOTIDE SEQUENCE [LARGE SCALE GENOMIC DNA]</scope>
    <source>
        <strain evidence="2 3">JEL423</strain>
    </source>
</reference>
<evidence type="ECO:0000313" key="2">
    <source>
        <dbReference type="EMBL" id="OAJ40725.1"/>
    </source>
</evidence>
<protein>
    <submittedName>
        <fullName evidence="2">Uncharacterized protein</fullName>
    </submittedName>
</protein>
<evidence type="ECO:0000256" key="1">
    <source>
        <dbReference type="SAM" id="Phobius"/>
    </source>
</evidence>
<dbReference type="Proteomes" id="UP000077115">
    <property type="component" value="Unassembled WGS sequence"/>
</dbReference>
<dbReference type="VEuPathDB" id="FungiDB:BDEG_24430"/>
<dbReference type="AlphaFoldDB" id="A0A177WM15"/>
<organism evidence="2 3">
    <name type="scientific">Batrachochytrium dendrobatidis (strain JEL423)</name>
    <dbReference type="NCBI Taxonomy" id="403673"/>
    <lineage>
        <taxon>Eukaryota</taxon>
        <taxon>Fungi</taxon>
        <taxon>Fungi incertae sedis</taxon>
        <taxon>Chytridiomycota</taxon>
        <taxon>Chytridiomycota incertae sedis</taxon>
        <taxon>Chytridiomycetes</taxon>
        <taxon>Rhizophydiales</taxon>
        <taxon>Rhizophydiales incertae sedis</taxon>
        <taxon>Batrachochytrium</taxon>
    </lineage>
</organism>
<feature type="transmembrane region" description="Helical" evidence="1">
    <location>
        <begin position="153"/>
        <end position="173"/>
    </location>
</feature>
<gene>
    <name evidence="2" type="ORF">BDEG_24430</name>
</gene>
<keyword evidence="1" id="KW-0812">Transmembrane</keyword>
<dbReference type="EMBL" id="DS022304">
    <property type="protein sequence ID" value="OAJ40725.1"/>
    <property type="molecule type" value="Genomic_DNA"/>
</dbReference>
<proteinExistence type="predicted"/>
<reference evidence="2 3" key="1">
    <citation type="submission" date="2006-10" db="EMBL/GenBank/DDBJ databases">
        <title>The Genome Sequence of Batrachochytrium dendrobatidis JEL423.</title>
        <authorList>
            <consortium name="The Broad Institute Genome Sequencing Platform"/>
            <person name="Birren B."/>
            <person name="Lander E."/>
            <person name="Galagan J."/>
            <person name="Cuomo C."/>
            <person name="Devon K."/>
            <person name="Jaffe D."/>
            <person name="Butler J."/>
            <person name="Alvarez P."/>
            <person name="Gnerre S."/>
            <person name="Grabherr M."/>
            <person name="Kleber M."/>
            <person name="Mauceli E."/>
            <person name="Brockman W."/>
            <person name="Young S."/>
            <person name="LaButti K."/>
            <person name="Sykes S."/>
            <person name="DeCaprio D."/>
            <person name="Crawford M."/>
            <person name="Koehrsen M."/>
            <person name="Engels R."/>
            <person name="Montgomery P."/>
            <person name="Pearson M."/>
            <person name="Howarth C."/>
            <person name="Larson L."/>
            <person name="White J."/>
            <person name="O'Leary S."/>
            <person name="Kodira C."/>
            <person name="Zeng Q."/>
            <person name="Yandava C."/>
            <person name="Alvarado L."/>
            <person name="Longcore J."/>
            <person name="James T."/>
        </authorList>
    </citation>
    <scope>NUCLEOTIDE SEQUENCE [LARGE SCALE GENOMIC DNA]</scope>
    <source>
        <strain evidence="2 3">JEL423</strain>
    </source>
</reference>
<keyword evidence="1" id="KW-1133">Transmembrane helix</keyword>